<dbReference type="AlphaFoldDB" id="A0A2H2ZL56"/>
<evidence type="ECO:0000313" key="2">
    <source>
        <dbReference type="EMBL" id="OTA03900.1"/>
    </source>
</evidence>
<evidence type="ECO:0000313" key="3">
    <source>
        <dbReference type="Proteomes" id="UP000219286"/>
    </source>
</evidence>
<dbReference type="Gene3D" id="3.30.710.10">
    <property type="entry name" value="Potassium Channel Kv1.1, Chain A"/>
    <property type="match status" value="1"/>
</dbReference>
<dbReference type="PANTHER" id="PTHR47843:SF2">
    <property type="entry name" value="BTB DOMAIN-CONTAINING PROTEIN"/>
    <property type="match status" value="1"/>
</dbReference>
<dbReference type="OrthoDB" id="9997739at2759"/>
<dbReference type="EMBL" id="LFMI01000456">
    <property type="protein sequence ID" value="OTA03900.1"/>
    <property type="molecule type" value="Genomic_DNA"/>
</dbReference>
<proteinExistence type="predicted"/>
<protein>
    <recommendedName>
        <fullName evidence="1">BTB domain-containing protein</fullName>
    </recommendedName>
</protein>
<evidence type="ECO:0000259" key="1">
    <source>
        <dbReference type="PROSITE" id="PS50097"/>
    </source>
</evidence>
<dbReference type="PROSITE" id="PS50097">
    <property type="entry name" value="BTB"/>
    <property type="match status" value="1"/>
</dbReference>
<name>A0A2H2ZL56_TRIPA</name>
<comment type="caution">
    <text evidence="2">The sequence shown here is derived from an EMBL/GenBank/DDBJ whole genome shotgun (WGS) entry which is preliminary data.</text>
</comment>
<dbReference type="PANTHER" id="PTHR47843">
    <property type="entry name" value="BTB DOMAIN-CONTAINING PROTEIN-RELATED"/>
    <property type="match status" value="1"/>
</dbReference>
<sequence length="388" mass="43893">MAVPLVGARRPGFRQVQLEVFFEVAPVLRFCFAGRSTQLSVKFQGVKLLAVSSWSKVHPSPIICMILLLTSSGIVLLSEQITFLIGPNKKRFTMHKATVETLSKNLDQLLNGPMEEAQTRCVSWEDTDEDTFIRFGEWAYTGGYKAEESEVLLDSSQIATSDQDPAPVAKQEPIAQSLAALFQIGQQQLKGPAQHCSVDWSSKARKISCETCKTTYASKYCASCHESQYMSCENCRKKNAAASCPRIQSMAIQFVTTAEYTLSTPLRRLTRTNKESCEVYTQVFLSHAKLYVFADKYDIPDLRKLCLHNLHETLKYFTLYYDRIGDIVSLVRYSFENTIENDKLRSLLVEYCACFAKEMTTGKDFEELVGECQDFAFGLIRELGRHLN</sequence>
<keyword evidence="3" id="KW-1185">Reference proteome</keyword>
<dbReference type="InterPro" id="IPR011333">
    <property type="entry name" value="SKP1/BTB/POZ_sf"/>
</dbReference>
<gene>
    <name evidence="2" type="ORF">A9Z42_0044690</name>
</gene>
<reference evidence="2 3" key="1">
    <citation type="journal article" date="2015" name="Genome Announc.">
        <title>Genome sequence and annotation of Trichoderma parareesei, the ancestor of the cellulase producer Trichoderma reesei.</title>
        <authorList>
            <person name="Yang D."/>
            <person name="Pomraning K."/>
            <person name="Kopchinskiy A."/>
            <person name="Karimi Aghcheh R."/>
            <person name="Atanasova L."/>
            <person name="Chenthamara K."/>
            <person name="Baker S.E."/>
            <person name="Zhang R."/>
            <person name="Shen Q."/>
            <person name="Freitag M."/>
            <person name="Kubicek C.P."/>
            <person name="Druzhinina I.S."/>
        </authorList>
    </citation>
    <scope>NUCLEOTIDE SEQUENCE [LARGE SCALE GENOMIC DNA]</scope>
    <source>
        <strain evidence="2 3">CBS 125925</strain>
    </source>
</reference>
<dbReference type="InterPro" id="IPR000210">
    <property type="entry name" value="BTB/POZ_dom"/>
</dbReference>
<organism evidence="2 3">
    <name type="scientific">Trichoderma parareesei</name>
    <name type="common">Filamentous fungus</name>
    <dbReference type="NCBI Taxonomy" id="858221"/>
    <lineage>
        <taxon>Eukaryota</taxon>
        <taxon>Fungi</taxon>
        <taxon>Dikarya</taxon>
        <taxon>Ascomycota</taxon>
        <taxon>Pezizomycotina</taxon>
        <taxon>Sordariomycetes</taxon>
        <taxon>Hypocreomycetidae</taxon>
        <taxon>Hypocreales</taxon>
        <taxon>Hypocreaceae</taxon>
        <taxon>Trichoderma</taxon>
    </lineage>
</organism>
<dbReference type="Proteomes" id="UP000219286">
    <property type="component" value="Unassembled WGS sequence"/>
</dbReference>
<accession>A0A2H2ZL56</accession>
<feature type="domain" description="BTB" evidence="1">
    <location>
        <begin position="79"/>
        <end position="148"/>
    </location>
</feature>